<comment type="caution">
    <text evidence="17">The sequence shown here is derived from an EMBL/GenBank/DDBJ whole genome shotgun (WGS) entry which is preliminary data.</text>
</comment>
<feature type="domain" description="UvrD-like helicase C-terminal" evidence="16">
    <location>
        <begin position="463"/>
        <end position="787"/>
    </location>
</feature>
<comment type="catalytic activity">
    <reaction evidence="11">
        <text>Couples ATP hydrolysis with the unwinding of duplex DNA by translocating in the 3'-5' direction.</text>
        <dbReference type="EC" id="5.6.2.4"/>
    </reaction>
</comment>
<evidence type="ECO:0000313" key="18">
    <source>
        <dbReference type="Proteomes" id="UP001596002"/>
    </source>
</evidence>
<evidence type="ECO:0000256" key="7">
    <source>
        <dbReference type="ARBA" id="ARBA00022840"/>
    </source>
</evidence>
<evidence type="ECO:0000256" key="6">
    <source>
        <dbReference type="ARBA" id="ARBA00022839"/>
    </source>
</evidence>
<dbReference type="PANTHER" id="PTHR11070:SF48">
    <property type="entry name" value="ATP-DEPENDENT HELICASE_NUCLEASE SUBUNIT A"/>
    <property type="match status" value="1"/>
</dbReference>
<dbReference type="InterPro" id="IPR014017">
    <property type="entry name" value="DNA_helicase_UvrD-like_C"/>
</dbReference>
<dbReference type="InterPro" id="IPR011604">
    <property type="entry name" value="PDDEXK-like_dom_sf"/>
</dbReference>
<keyword evidence="6" id="KW-0269">Exonuclease</keyword>
<dbReference type="Pfam" id="PF00580">
    <property type="entry name" value="UvrD-helicase"/>
    <property type="match status" value="1"/>
</dbReference>
<keyword evidence="8" id="KW-0238">DNA-binding</keyword>
<keyword evidence="4 14" id="KW-0378">Hydrolase</keyword>
<dbReference type="InterPro" id="IPR011335">
    <property type="entry name" value="Restrct_endonuc-II-like"/>
</dbReference>
<keyword evidence="3" id="KW-0227">DNA damage</keyword>
<protein>
    <recommendedName>
        <fullName evidence="12">DNA 3'-5' helicase</fullName>
        <ecNumber evidence="12">5.6.2.4</ecNumber>
    </recommendedName>
</protein>
<dbReference type="Gene3D" id="1.10.486.10">
    <property type="entry name" value="PCRA, domain 4"/>
    <property type="match status" value="1"/>
</dbReference>
<keyword evidence="18" id="KW-1185">Reference proteome</keyword>
<evidence type="ECO:0000256" key="8">
    <source>
        <dbReference type="ARBA" id="ARBA00023125"/>
    </source>
</evidence>
<feature type="domain" description="UvrD-like helicase ATP-binding" evidence="15">
    <location>
        <begin position="13"/>
        <end position="453"/>
    </location>
</feature>
<evidence type="ECO:0000256" key="12">
    <source>
        <dbReference type="ARBA" id="ARBA00034808"/>
    </source>
</evidence>
<evidence type="ECO:0000256" key="10">
    <source>
        <dbReference type="ARBA" id="ARBA00023235"/>
    </source>
</evidence>
<dbReference type="PROSITE" id="PS51217">
    <property type="entry name" value="UVRD_HELICASE_CTER"/>
    <property type="match status" value="1"/>
</dbReference>
<keyword evidence="9" id="KW-0234">DNA repair</keyword>
<evidence type="ECO:0000256" key="5">
    <source>
        <dbReference type="ARBA" id="ARBA00022806"/>
    </source>
</evidence>
<gene>
    <name evidence="17" type="ORF">ACFO8Q_04735</name>
</gene>
<keyword evidence="10" id="KW-0413">Isomerase</keyword>
<keyword evidence="7 14" id="KW-0067">ATP-binding</keyword>
<keyword evidence="5 14" id="KW-0347">Helicase</keyword>
<dbReference type="InterPro" id="IPR000212">
    <property type="entry name" value="DNA_helicase_UvrD/REP"/>
</dbReference>
<evidence type="ECO:0000256" key="4">
    <source>
        <dbReference type="ARBA" id="ARBA00022801"/>
    </source>
</evidence>
<dbReference type="RefSeq" id="WP_380024580.1">
    <property type="nucleotide sequence ID" value="NZ_JBHSHC010000028.1"/>
</dbReference>
<dbReference type="InterPro" id="IPR027417">
    <property type="entry name" value="P-loop_NTPase"/>
</dbReference>
<evidence type="ECO:0000256" key="13">
    <source>
        <dbReference type="ARBA" id="ARBA00048988"/>
    </source>
</evidence>
<dbReference type="PANTHER" id="PTHR11070">
    <property type="entry name" value="UVRD / RECB / PCRA DNA HELICASE FAMILY MEMBER"/>
    <property type="match status" value="1"/>
</dbReference>
<dbReference type="SUPFAM" id="SSF52540">
    <property type="entry name" value="P-loop containing nucleoside triphosphate hydrolases"/>
    <property type="match status" value="1"/>
</dbReference>
<keyword evidence="1" id="KW-0540">Nuclease</keyword>
<dbReference type="EMBL" id="JBHSHC010000028">
    <property type="protein sequence ID" value="MFC4766684.1"/>
    <property type="molecule type" value="Genomic_DNA"/>
</dbReference>
<comment type="catalytic activity">
    <reaction evidence="13">
        <text>ATP + H2O = ADP + phosphate + H(+)</text>
        <dbReference type="Rhea" id="RHEA:13065"/>
        <dbReference type="ChEBI" id="CHEBI:15377"/>
        <dbReference type="ChEBI" id="CHEBI:15378"/>
        <dbReference type="ChEBI" id="CHEBI:30616"/>
        <dbReference type="ChEBI" id="CHEBI:43474"/>
        <dbReference type="ChEBI" id="CHEBI:456216"/>
        <dbReference type="EC" id="5.6.2.4"/>
    </reaction>
</comment>
<dbReference type="Gene3D" id="3.40.50.300">
    <property type="entry name" value="P-loop containing nucleotide triphosphate hydrolases"/>
    <property type="match status" value="4"/>
</dbReference>
<evidence type="ECO:0000256" key="3">
    <source>
        <dbReference type="ARBA" id="ARBA00022763"/>
    </source>
</evidence>
<sequence length="1267" mass="143083">MTLQTPMNRIRNPEPNEAQLKAIINLDDDLLVAAGAGSGKTWVLTERYMEMLVRGARPGQIVAITFTELAAAEMKRRIRGAVQKWIDQAPDPAEKKRWRQMYNELDSAIISTIHGFCMRILKEHPVEAGIDPLAEILEPDEVERLLEEAVEELLKEAMRERFEDLKPLYLAWGGRRGIVESLLAAHDAVQTFDYPVEQILIDTEKSFASMREQIRSIVDEIDKIVDVTVRPELAALLADTKKKLPQYALHMEAWVTQWQEKSALLRTWDGVVNPEVRKTLRDLLKTIWRKSGSEALKDAQAQLKEVLLPHLMRLEIGPDAMHRVRVFCSLLESLEARCQQKKEERHALDFHDLERLTAKMLKEYPEVAESYGKRFRFAMIDEFQDTNRLQKSILDRIAGTDGRVKRFLVGDGKQSIYKFRGADVDVFQEVEDEHRLSGAGDRLIDMGINFRTQAGIITYINDFFANLMQNADTANVKQVRFAPLHAARNPGHTNPCVEILIHRTEEEEDARDGEADLIARRIRELVGGRAPLVYRKKSGEQAETPHPVQYGDIAILFSATTHLSVYEQALQQYGIPYSVEKGRQFYKKQEITDVYSLLKAIVDPTDEVALASVLRSPVFALSDETLFWLAQEGSVAEGLEALGLAPVTNDSAGDLSDDGTTLSRLWELIGEPEFSKALWAAKKLTQWRESCHLRPLSDFLRTILRDSGYLQVLLAGFGGELRFANVLKLIEIAEELQRKDGYGVAEFVPYLQRMREDEVSETEAQLGSGAGAGGGAVRLMTVHASKGLEFPVVILPDLKRPLTTGDSTRCLIRPGIGMGLKGERFGDTAAEGELEVQGDGLFQLMKEQESDRELLEEHRKLYVAMTRARDYLILTATKPKREQRSWQKWILEQAGFPKFDEITCGIVEKGDPAQGSDYRIVVNAEVGLPDADSDQGLSKPWQIWRERVFQRETKREAGQEAGQIGDPPGLLFPVGNPNSINLPMISASAYMAYRTCQRRFYLRYVFQLPELRSLELQQLAGGGTDSLPDREEEEMAEAGTTTMADGAAGTQSEAQHRRIHADIRGTLVHELFEQLHSPEQKRELIRKHVQTAKGIRKEQIPEITGYLEKMADRYLNSPWFHPGSEREQAFYLRIGPTMVHGFIDAVIKEADGTLTVVDFKTNEIRSQQQLTELVDKYRVQLQLYALAAKAVFQKPVKSAVLFFLDADQSVQVDVSERVLAALRDNLAQTCTKLLEGCTIDAYPMTEQRADCMRCGYRTLCGRNESGV</sequence>
<dbReference type="Pfam" id="PF12705">
    <property type="entry name" value="PDDEXK_1"/>
    <property type="match status" value="1"/>
</dbReference>
<dbReference type="InterPro" id="IPR014016">
    <property type="entry name" value="UvrD-like_ATP-bd"/>
</dbReference>
<evidence type="ECO:0000256" key="11">
    <source>
        <dbReference type="ARBA" id="ARBA00034617"/>
    </source>
</evidence>
<evidence type="ECO:0000313" key="17">
    <source>
        <dbReference type="EMBL" id="MFC4766684.1"/>
    </source>
</evidence>
<reference evidence="18" key="1">
    <citation type="journal article" date="2019" name="Int. J. Syst. Evol. Microbiol.">
        <title>The Global Catalogue of Microorganisms (GCM) 10K type strain sequencing project: providing services to taxonomists for standard genome sequencing and annotation.</title>
        <authorList>
            <consortium name="The Broad Institute Genomics Platform"/>
            <consortium name="The Broad Institute Genome Sequencing Center for Infectious Disease"/>
            <person name="Wu L."/>
            <person name="Ma J."/>
        </authorList>
    </citation>
    <scope>NUCLEOTIDE SEQUENCE [LARGE SCALE GENOMIC DNA]</scope>
    <source>
        <strain evidence="18">WYCCWR 12678</strain>
    </source>
</reference>
<evidence type="ECO:0000256" key="1">
    <source>
        <dbReference type="ARBA" id="ARBA00022722"/>
    </source>
</evidence>
<evidence type="ECO:0000256" key="2">
    <source>
        <dbReference type="ARBA" id="ARBA00022741"/>
    </source>
</evidence>
<dbReference type="Proteomes" id="UP001596002">
    <property type="component" value="Unassembled WGS sequence"/>
</dbReference>
<accession>A0ABV9PXB1</accession>
<evidence type="ECO:0000256" key="9">
    <source>
        <dbReference type="ARBA" id="ARBA00023204"/>
    </source>
</evidence>
<dbReference type="SUPFAM" id="SSF52980">
    <property type="entry name" value="Restriction endonuclease-like"/>
    <property type="match status" value="1"/>
</dbReference>
<name>A0ABV9PXB1_9BACL</name>
<organism evidence="17 18">
    <name type="scientific">Effusibacillus consociatus</name>
    <dbReference type="NCBI Taxonomy" id="1117041"/>
    <lineage>
        <taxon>Bacteria</taxon>
        <taxon>Bacillati</taxon>
        <taxon>Bacillota</taxon>
        <taxon>Bacilli</taxon>
        <taxon>Bacillales</taxon>
        <taxon>Alicyclobacillaceae</taxon>
        <taxon>Effusibacillus</taxon>
    </lineage>
</organism>
<evidence type="ECO:0000256" key="14">
    <source>
        <dbReference type="PROSITE-ProRule" id="PRU00560"/>
    </source>
</evidence>
<evidence type="ECO:0000259" key="15">
    <source>
        <dbReference type="PROSITE" id="PS51198"/>
    </source>
</evidence>
<keyword evidence="2 14" id="KW-0547">Nucleotide-binding</keyword>
<evidence type="ECO:0000259" key="16">
    <source>
        <dbReference type="PROSITE" id="PS51217"/>
    </source>
</evidence>
<dbReference type="PROSITE" id="PS51198">
    <property type="entry name" value="UVRD_HELICASE_ATP_BIND"/>
    <property type="match status" value="1"/>
</dbReference>
<dbReference type="EC" id="5.6.2.4" evidence="12"/>
<proteinExistence type="predicted"/>
<dbReference type="Gene3D" id="3.90.320.10">
    <property type="match status" value="1"/>
</dbReference>
<feature type="binding site" evidence="14">
    <location>
        <begin position="34"/>
        <end position="41"/>
    </location>
    <ligand>
        <name>ATP</name>
        <dbReference type="ChEBI" id="CHEBI:30616"/>
    </ligand>
</feature>
<dbReference type="InterPro" id="IPR038726">
    <property type="entry name" value="PDDEXK_AddAB-type"/>
</dbReference>
<dbReference type="Pfam" id="PF13361">
    <property type="entry name" value="UvrD_C"/>
    <property type="match status" value="2"/>
</dbReference>